<evidence type="ECO:0000256" key="1">
    <source>
        <dbReference type="SAM" id="Phobius"/>
    </source>
</evidence>
<gene>
    <name evidence="2" type="ORF">QQ020_06050</name>
</gene>
<dbReference type="SUPFAM" id="SSF48452">
    <property type="entry name" value="TPR-like"/>
    <property type="match status" value="1"/>
</dbReference>
<accession>A0ABT8L3L9</accession>
<keyword evidence="1" id="KW-1133">Transmembrane helix</keyword>
<keyword evidence="1" id="KW-0472">Membrane</keyword>
<proteinExistence type="predicted"/>
<organism evidence="2 3">
    <name type="scientific">Agaribacillus aureus</name>
    <dbReference type="NCBI Taxonomy" id="3051825"/>
    <lineage>
        <taxon>Bacteria</taxon>
        <taxon>Pseudomonadati</taxon>
        <taxon>Bacteroidota</taxon>
        <taxon>Cytophagia</taxon>
        <taxon>Cytophagales</taxon>
        <taxon>Splendidivirgaceae</taxon>
        <taxon>Agaribacillus</taxon>
    </lineage>
</organism>
<comment type="caution">
    <text evidence="2">The sequence shown here is derived from an EMBL/GenBank/DDBJ whole genome shotgun (WGS) entry which is preliminary data.</text>
</comment>
<dbReference type="Gene3D" id="1.25.40.10">
    <property type="entry name" value="Tetratricopeptide repeat domain"/>
    <property type="match status" value="1"/>
</dbReference>
<dbReference type="InterPro" id="IPR011990">
    <property type="entry name" value="TPR-like_helical_dom_sf"/>
</dbReference>
<evidence type="ECO:0008006" key="4">
    <source>
        <dbReference type="Google" id="ProtNLM"/>
    </source>
</evidence>
<keyword evidence="1" id="KW-0812">Transmembrane</keyword>
<feature type="transmembrane region" description="Helical" evidence="1">
    <location>
        <begin position="76"/>
        <end position="96"/>
    </location>
</feature>
<dbReference type="EMBL" id="JAUJEB010000001">
    <property type="protein sequence ID" value="MDN5211601.1"/>
    <property type="molecule type" value="Genomic_DNA"/>
</dbReference>
<protein>
    <recommendedName>
        <fullName evidence="4">Tetratricopeptide repeat protein</fullName>
    </recommendedName>
</protein>
<evidence type="ECO:0000313" key="2">
    <source>
        <dbReference type="EMBL" id="MDN5211601.1"/>
    </source>
</evidence>
<keyword evidence="3" id="KW-1185">Reference proteome</keyword>
<reference evidence="2" key="1">
    <citation type="submission" date="2023-06" db="EMBL/GenBank/DDBJ databases">
        <title>Genomic of Agaribacillus aureum.</title>
        <authorList>
            <person name="Wang G."/>
        </authorList>
    </citation>
    <scope>NUCLEOTIDE SEQUENCE</scope>
    <source>
        <strain evidence="2">BMA12</strain>
    </source>
</reference>
<dbReference type="RefSeq" id="WP_346756931.1">
    <property type="nucleotide sequence ID" value="NZ_JAUJEB010000001.1"/>
</dbReference>
<evidence type="ECO:0000313" key="3">
    <source>
        <dbReference type="Proteomes" id="UP001172083"/>
    </source>
</evidence>
<dbReference type="Proteomes" id="UP001172083">
    <property type="component" value="Unassembled WGS sequence"/>
</dbReference>
<name>A0ABT8L3L9_9BACT</name>
<sequence>MNNSITIDEVRDFLLDRLPERRKKRIAERLKTDEDFRNEFYHCKALLAGMEHHFDRQLKEKLKKGDRKKKRTTSRVNMAIAAGIMLLILAAAILLISRSGDHVVLFNRYYSHYYNVVSDAGRSRESALSPYENAFREYEVANFTEAVRQFEEQIQIRQEDNQLIFYYGLSLLGNNQPGKAVAELAKVADSEHPFNEPAAWYLALSYLRLNDLKMSKEVLIGIINTESEYHMRAEELLNEID</sequence>